<dbReference type="EMBL" id="CAKXAJ010026211">
    <property type="protein sequence ID" value="CAH2262221.1"/>
    <property type="molecule type" value="Genomic_DNA"/>
</dbReference>
<organism evidence="1 2">
    <name type="scientific">Pararge aegeria aegeria</name>
    <dbReference type="NCBI Taxonomy" id="348720"/>
    <lineage>
        <taxon>Eukaryota</taxon>
        <taxon>Metazoa</taxon>
        <taxon>Ecdysozoa</taxon>
        <taxon>Arthropoda</taxon>
        <taxon>Hexapoda</taxon>
        <taxon>Insecta</taxon>
        <taxon>Pterygota</taxon>
        <taxon>Neoptera</taxon>
        <taxon>Endopterygota</taxon>
        <taxon>Lepidoptera</taxon>
        <taxon>Glossata</taxon>
        <taxon>Ditrysia</taxon>
        <taxon>Papilionoidea</taxon>
        <taxon>Nymphalidae</taxon>
        <taxon>Satyrinae</taxon>
        <taxon>Satyrini</taxon>
        <taxon>Parargina</taxon>
        <taxon>Pararge</taxon>
    </lineage>
</organism>
<evidence type="ECO:0000313" key="1">
    <source>
        <dbReference type="EMBL" id="CAH2262221.1"/>
    </source>
</evidence>
<proteinExistence type="predicted"/>
<dbReference type="AlphaFoldDB" id="A0A8S4SAB4"/>
<evidence type="ECO:0000313" key="2">
    <source>
        <dbReference type="Proteomes" id="UP000838756"/>
    </source>
</evidence>
<dbReference type="Proteomes" id="UP000838756">
    <property type="component" value="Unassembled WGS sequence"/>
</dbReference>
<comment type="caution">
    <text evidence="1">The sequence shown here is derived from an EMBL/GenBank/DDBJ whole genome shotgun (WGS) entry which is preliminary data.</text>
</comment>
<protein>
    <submittedName>
        <fullName evidence="1">Jg26836 protein</fullName>
    </submittedName>
</protein>
<gene>
    <name evidence="1" type="primary">jg26836</name>
    <name evidence="1" type="ORF">PAEG_LOCUS24123</name>
</gene>
<accession>A0A8S4SAB4</accession>
<keyword evidence="2" id="KW-1185">Reference proteome</keyword>
<sequence length="78" mass="9078">MGRIGLLDFEEFDSSYYGDHVKDPVIPIHIRFTYPTVPNFRLFFHHGDCSDIQLETAMLGVYLRDQMRGSVEEQVLLT</sequence>
<reference evidence="1" key="1">
    <citation type="submission" date="2022-03" db="EMBL/GenBank/DDBJ databases">
        <authorList>
            <person name="Lindestad O."/>
        </authorList>
    </citation>
    <scope>NUCLEOTIDE SEQUENCE</scope>
</reference>
<name>A0A8S4SAB4_9NEOP</name>